<dbReference type="Bgee" id="ENSELUG00000022093">
    <property type="expression patterns" value="Expressed in spleen and 2 other cell types or tissues"/>
</dbReference>
<dbReference type="OMA" id="CDIVELN"/>
<evidence type="ECO:0000256" key="8">
    <source>
        <dbReference type="SAM" id="Phobius"/>
    </source>
</evidence>
<feature type="transmembrane region" description="Helical" evidence="8">
    <location>
        <begin position="258"/>
        <end position="282"/>
    </location>
</feature>
<dbReference type="InterPro" id="IPR036179">
    <property type="entry name" value="Ig-like_dom_sf"/>
</dbReference>
<keyword evidence="4" id="KW-0391">Immunity</keyword>
<dbReference type="PROSITE" id="PS50835">
    <property type="entry name" value="IG_LIKE"/>
    <property type="match status" value="1"/>
</dbReference>
<keyword evidence="8" id="KW-1133">Transmembrane helix</keyword>
<evidence type="ECO:0000256" key="6">
    <source>
        <dbReference type="ARBA" id="ARBA00023157"/>
    </source>
</evidence>
<proteinExistence type="predicted"/>
<keyword evidence="5 8" id="KW-0472">Membrane</keyword>
<reference evidence="11" key="4">
    <citation type="submission" date="2025-09" db="UniProtKB">
        <authorList>
            <consortium name="Ensembl"/>
        </authorList>
    </citation>
    <scope>IDENTIFICATION</scope>
</reference>
<name>A0A3P8Z4L6_ESOLU</name>
<evidence type="ECO:0000256" key="5">
    <source>
        <dbReference type="ARBA" id="ARBA00023136"/>
    </source>
</evidence>
<evidence type="ECO:0000256" key="2">
    <source>
        <dbReference type="ARBA" id="ARBA00022475"/>
    </source>
</evidence>
<evidence type="ECO:0000256" key="7">
    <source>
        <dbReference type="ARBA" id="ARBA00023180"/>
    </source>
</evidence>
<comment type="subcellular location">
    <subcellularLocation>
        <location evidence="1">Cell membrane</location>
    </subcellularLocation>
</comment>
<evidence type="ECO:0000256" key="4">
    <source>
        <dbReference type="ARBA" id="ARBA00022859"/>
    </source>
</evidence>
<reference evidence="11" key="3">
    <citation type="submission" date="2025-08" db="UniProtKB">
        <authorList>
            <consortium name="Ensembl"/>
        </authorList>
    </citation>
    <scope>IDENTIFICATION</scope>
</reference>
<dbReference type="AlphaFoldDB" id="A0A3P8Z4L6"/>
<dbReference type="InterPro" id="IPR003599">
    <property type="entry name" value="Ig_sub"/>
</dbReference>
<keyword evidence="6" id="KW-1015">Disulfide bond</keyword>
<dbReference type="InterPro" id="IPR003598">
    <property type="entry name" value="Ig_sub2"/>
</dbReference>
<keyword evidence="3 9" id="KW-0732">Signal</keyword>
<evidence type="ECO:0000259" key="10">
    <source>
        <dbReference type="PROSITE" id="PS50835"/>
    </source>
</evidence>
<accession>A0A3P8Z4L6</accession>
<reference evidence="12" key="1">
    <citation type="journal article" date="2014" name="PLoS ONE">
        <title>The genome and linkage map of the northern pike (Esox lucius): conserved synteny revealed between the salmonid sister group and the Neoteleostei.</title>
        <authorList>
            <person name="Rondeau E.B."/>
            <person name="Minkley D.R."/>
            <person name="Leong J.S."/>
            <person name="Messmer A.M."/>
            <person name="Jantzen J.R."/>
            <person name="von Schalburg K.R."/>
            <person name="Lemon C."/>
            <person name="Bird N.H."/>
            <person name="Koop B.F."/>
        </authorList>
    </citation>
    <scope>NUCLEOTIDE SEQUENCE</scope>
</reference>
<dbReference type="InParanoid" id="A0A3P8Z4L6"/>
<dbReference type="GO" id="GO:0009617">
    <property type="term" value="P:response to bacterium"/>
    <property type="evidence" value="ECO:0007669"/>
    <property type="project" value="TreeGrafter"/>
</dbReference>
<dbReference type="GeneTree" id="ENSGT00940000162676"/>
<dbReference type="Ensembl" id="ENSELUT00000034258.3">
    <property type="protein sequence ID" value="ENSELUP00000023132.3"/>
    <property type="gene ID" value="ENSELUG00000022093.3"/>
</dbReference>
<dbReference type="SMART" id="SM00409">
    <property type="entry name" value="IG"/>
    <property type="match status" value="1"/>
</dbReference>
<keyword evidence="12" id="KW-1185">Reference proteome</keyword>
<dbReference type="PANTHER" id="PTHR19433">
    <property type="entry name" value="T-CELL RECEPTOR ALPHA CHAIN V REGION-RELATED"/>
    <property type="match status" value="1"/>
</dbReference>
<protein>
    <recommendedName>
        <fullName evidence="10">Ig-like domain-containing protein</fullName>
    </recommendedName>
</protein>
<dbReference type="InterPro" id="IPR013106">
    <property type="entry name" value="Ig_V-set"/>
</dbReference>
<dbReference type="InterPro" id="IPR007110">
    <property type="entry name" value="Ig-like_dom"/>
</dbReference>
<sequence length="367" mass="40641">MTTSNMIALCLIFPLLVEMAGTETFIHQERGFISADVGDTVTLRCFHKGENTIIFSWYKQAWGTKLQLISTLYKYDNTTQFFYHEFKDNIRFSVEGGDGKNHLRIQNIALSDSATYYCGSGNSNKVEFGQGTILLVKGSGSGNVSVIRQPVSESVHPRDTETLNCTINTETCEGEQSVYWFRHDSGESPPGIIYTNGDRSGQCMKSPASGSPTQSCVYNLPKRNLSISDYCAVASCGAILFGTGPNQDIKRHYTEPVLLVYCLGVALGVSIILIIVLAYIIYKMNMMTCRQCKGLDSQITGPAVSCTDAGGHDADNLQYVALNLKNRSMSRRQRSNTEEETVVLYSSIRQYDKMTPPNDVTEITNFS</sequence>
<dbReference type="STRING" id="8010.ENSELUP00000023132"/>
<keyword evidence="7" id="KW-0325">Glycoprotein</keyword>
<dbReference type="SMART" id="SM00408">
    <property type="entry name" value="IGc2"/>
    <property type="match status" value="1"/>
</dbReference>
<keyword evidence="2" id="KW-1003">Cell membrane</keyword>
<dbReference type="SMART" id="SM00406">
    <property type="entry name" value="IGv"/>
    <property type="match status" value="1"/>
</dbReference>
<evidence type="ECO:0000256" key="3">
    <source>
        <dbReference type="ARBA" id="ARBA00022729"/>
    </source>
</evidence>
<dbReference type="Proteomes" id="UP000265140">
    <property type="component" value="Chromosome 24"/>
</dbReference>
<feature type="signal peptide" evidence="9">
    <location>
        <begin position="1"/>
        <end position="22"/>
    </location>
</feature>
<dbReference type="GO" id="GO:0002376">
    <property type="term" value="P:immune system process"/>
    <property type="evidence" value="ECO:0007669"/>
    <property type="project" value="UniProtKB-KW"/>
</dbReference>
<evidence type="ECO:0000313" key="11">
    <source>
        <dbReference type="Ensembl" id="ENSELUP00000023132.3"/>
    </source>
</evidence>
<dbReference type="InterPro" id="IPR052051">
    <property type="entry name" value="TCR_complex_component"/>
</dbReference>
<dbReference type="SUPFAM" id="SSF48726">
    <property type="entry name" value="Immunoglobulin"/>
    <property type="match status" value="2"/>
</dbReference>
<dbReference type="Pfam" id="PF07686">
    <property type="entry name" value="V-set"/>
    <property type="match status" value="1"/>
</dbReference>
<evidence type="ECO:0000256" key="1">
    <source>
        <dbReference type="ARBA" id="ARBA00004236"/>
    </source>
</evidence>
<dbReference type="Gene3D" id="2.60.40.10">
    <property type="entry name" value="Immunoglobulins"/>
    <property type="match status" value="2"/>
</dbReference>
<dbReference type="GO" id="GO:0005886">
    <property type="term" value="C:plasma membrane"/>
    <property type="evidence" value="ECO:0007669"/>
    <property type="project" value="UniProtKB-SubCell"/>
</dbReference>
<dbReference type="PANTHER" id="PTHR19433:SF127">
    <property type="entry name" value="NITR9"/>
    <property type="match status" value="1"/>
</dbReference>
<feature type="domain" description="Ig-like" evidence="10">
    <location>
        <begin position="14"/>
        <end position="129"/>
    </location>
</feature>
<reference evidence="11" key="2">
    <citation type="submission" date="2020-02" db="EMBL/GenBank/DDBJ databases">
        <title>Esox lucius (northern pike) genome, fEsoLuc1, primary haplotype.</title>
        <authorList>
            <person name="Myers G."/>
            <person name="Karagic N."/>
            <person name="Meyer A."/>
            <person name="Pippel M."/>
            <person name="Reichard M."/>
            <person name="Winkler S."/>
            <person name="Tracey A."/>
            <person name="Sims Y."/>
            <person name="Howe K."/>
            <person name="Rhie A."/>
            <person name="Formenti G."/>
            <person name="Durbin R."/>
            <person name="Fedrigo O."/>
            <person name="Jarvis E.D."/>
        </authorList>
    </citation>
    <scope>NUCLEOTIDE SEQUENCE [LARGE SCALE GENOMIC DNA]</scope>
</reference>
<evidence type="ECO:0000256" key="9">
    <source>
        <dbReference type="SAM" id="SignalP"/>
    </source>
</evidence>
<keyword evidence="8" id="KW-0812">Transmembrane</keyword>
<evidence type="ECO:0000313" key="12">
    <source>
        <dbReference type="Proteomes" id="UP000265140"/>
    </source>
</evidence>
<organism evidence="11 12">
    <name type="scientific">Esox lucius</name>
    <name type="common">Northern pike</name>
    <dbReference type="NCBI Taxonomy" id="8010"/>
    <lineage>
        <taxon>Eukaryota</taxon>
        <taxon>Metazoa</taxon>
        <taxon>Chordata</taxon>
        <taxon>Craniata</taxon>
        <taxon>Vertebrata</taxon>
        <taxon>Euteleostomi</taxon>
        <taxon>Actinopterygii</taxon>
        <taxon>Neopterygii</taxon>
        <taxon>Teleostei</taxon>
        <taxon>Protacanthopterygii</taxon>
        <taxon>Esociformes</taxon>
        <taxon>Esocidae</taxon>
        <taxon>Esox</taxon>
    </lineage>
</organism>
<feature type="chain" id="PRO_5044332962" description="Ig-like domain-containing protein" evidence="9">
    <location>
        <begin position="23"/>
        <end position="367"/>
    </location>
</feature>
<dbReference type="InterPro" id="IPR013783">
    <property type="entry name" value="Ig-like_fold"/>
</dbReference>